<evidence type="ECO:0008006" key="4">
    <source>
        <dbReference type="Google" id="ProtNLM"/>
    </source>
</evidence>
<keyword evidence="3" id="KW-1185">Reference proteome</keyword>
<keyword evidence="1" id="KW-0472">Membrane</keyword>
<feature type="transmembrane region" description="Helical" evidence="1">
    <location>
        <begin position="102"/>
        <end position="124"/>
    </location>
</feature>
<proteinExistence type="predicted"/>
<dbReference type="Proteomes" id="UP000326169">
    <property type="component" value="Unassembled WGS sequence"/>
</dbReference>
<feature type="transmembrane region" description="Helical" evidence="1">
    <location>
        <begin position="136"/>
        <end position="156"/>
    </location>
</feature>
<protein>
    <recommendedName>
        <fullName evidence="4">O-antigen polymerase</fullName>
    </recommendedName>
</protein>
<feature type="transmembrane region" description="Helical" evidence="1">
    <location>
        <begin position="20"/>
        <end position="38"/>
    </location>
</feature>
<organism evidence="2 3">
    <name type="scientific">Limnospira platensis NIES-46</name>
    <dbReference type="NCBI Taxonomy" id="1236695"/>
    <lineage>
        <taxon>Bacteria</taxon>
        <taxon>Bacillati</taxon>
        <taxon>Cyanobacteriota</taxon>
        <taxon>Cyanophyceae</taxon>
        <taxon>Oscillatoriophycideae</taxon>
        <taxon>Oscillatoriales</taxon>
        <taxon>Sirenicapillariaceae</taxon>
        <taxon>Limnospira</taxon>
    </lineage>
</organism>
<feature type="transmembrane region" description="Helical" evidence="1">
    <location>
        <begin position="224"/>
        <end position="240"/>
    </location>
</feature>
<feature type="transmembrane region" description="Helical" evidence="1">
    <location>
        <begin position="176"/>
        <end position="195"/>
    </location>
</feature>
<dbReference type="EMBL" id="BIMW01000058">
    <property type="protein sequence ID" value="GCE92975.1"/>
    <property type="molecule type" value="Genomic_DNA"/>
</dbReference>
<evidence type="ECO:0000313" key="2">
    <source>
        <dbReference type="EMBL" id="GCE92975.1"/>
    </source>
</evidence>
<sequence>MKINHNQPILTKPKKGYIKLSTLTLVAFSSAFFSRVLQLLKFPSIVNLLHLGIVPWLFAFALWKTKVKDRQQITIIKEMVVALFIFLVISVASALLNTAGLINIAVNFLLLCEHFLFIVIILTVPITLDKLNQLRGYIVFASFTNLAFAYVQQYVLHLHLRQGLEDNIKGVFIAQGAGHVIGASVSLTFGIYYFFAAKNLPIWLRTVVILATFWHMVISDAKQVVLVFGIAGVFLLLTKFKNLADAIKFLIIFGILSYGFWWAIHNVPGMGAFQTWMRPEIYGPEGEATLLKSATFRIVPTFYESPLHPLLGLGPGHTVGRLGGWMLREYAFILRPLGATSHPATNAIWGAAGASWLGDQSSMFSPLFGWAGIWGDVGFLGLASFLYIWFVVWRRLCFDDISKFLVLCPLSFGLIFTQMEEPGYMIYLVCIVVLRWQEYHFSRQSTYIPKPPRLTIKTLLRPKVLLRALLLIG</sequence>
<evidence type="ECO:0000256" key="1">
    <source>
        <dbReference type="SAM" id="Phobius"/>
    </source>
</evidence>
<feature type="transmembrane region" description="Helical" evidence="1">
    <location>
        <begin position="247"/>
        <end position="264"/>
    </location>
</feature>
<comment type="caution">
    <text evidence="2">The sequence shown here is derived from an EMBL/GenBank/DDBJ whole genome shotgun (WGS) entry which is preliminary data.</text>
</comment>
<dbReference type="RefSeq" id="WP_006619473.1">
    <property type="nucleotide sequence ID" value="NZ_BIMW01000058.1"/>
</dbReference>
<reference evidence="2 3" key="1">
    <citation type="journal article" date="2019" name="J Genomics">
        <title>The Draft Genome of a Hydrogen-producing Cyanobacterium, Arthrospira platensis NIES-46.</title>
        <authorList>
            <person name="Suzuki S."/>
            <person name="Yamaguchi H."/>
            <person name="Kawachi M."/>
        </authorList>
    </citation>
    <scope>NUCLEOTIDE SEQUENCE [LARGE SCALE GENOMIC DNA]</scope>
    <source>
        <strain evidence="2 3">NIES-46</strain>
    </source>
</reference>
<keyword evidence="1" id="KW-1133">Transmembrane helix</keyword>
<keyword evidence="1" id="KW-0812">Transmembrane</keyword>
<accession>A0A5M3T3G9</accession>
<dbReference type="GeneID" id="301681931"/>
<name>A0A5M3T3G9_LIMPL</name>
<feature type="transmembrane region" description="Helical" evidence="1">
    <location>
        <begin position="367"/>
        <end position="389"/>
    </location>
</feature>
<feature type="transmembrane region" description="Helical" evidence="1">
    <location>
        <begin position="202"/>
        <end position="218"/>
    </location>
</feature>
<evidence type="ECO:0000313" key="3">
    <source>
        <dbReference type="Proteomes" id="UP000326169"/>
    </source>
</evidence>
<feature type="transmembrane region" description="Helical" evidence="1">
    <location>
        <begin position="75"/>
        <end position="96"/>
    </location>
</feature>
<feature type="transmembrane region" description="Helical" evidence="1">
    <location>
        <begin position="44"/>
        <end position="63"/>
    </location>
</feature>
<gene>
    <name evidence="2" type="ORF">NIES46_10240</name>
</gene>